<dbReference type="Gene3D" id="1.20.5.340">
    <property type="match status" value="1"/>
</dbReference>
<comment type="similarity">
    <text evidence="1">Belongs to the plasmid mobilization pre family.</text>
</comment>
<feature type="region of interest" description="Disordered" evidence="3">
    <location>
        <begin position="396"/>
        <end position="415"/>
    </location>
</feature>
<dbReference type="AlphaFoldDB" id="A0A6N6NLG3"/>
<dbReference type="Gene3D" id="3.30.930.30">
    <property type="match status" value="1"/>
</dbReference>
<dbReference type="Proteomes" id="UP000468668">
    <property type="component" value="Unassembled WGS sequence"/>
</dbReference>
<keyword evidence="2" id="KW-0175">Coiled coil</keyword>
<dbReference type="Pfam" id="PF01076">
    <property type="entry name" value="Mob_Pre"/>
    <property type="match status" value="1"/>
</dbReference>
<evidence type="ECO:0008006" key="6">
    <source>
        <dbReference type="Google" id="ProtNLM"/>
    </source>
</evidence>
<organism evidence="4 5">
    <name type="scientific">Ellagibacter isourolithinifaciens</name>
    <dbReference type="NCBI Taxonomy" id="2137581"/>
    <lineage>
        <taxon>Bacteria</taxon>
        <taxon>Bacillati</taxon>
        <taxon>Actinomycetota</taxon>
        <taxon>Coriobacteriia</taxon>
        <taxon>Eggerthellales</taxon>
        <taxon>Eggerthellaceae</taxon>
        <taxon>Ellagibacter</taxon>
    </lineage>
</organism>
<feature type="compositionally biased region" description="Basic and acidic residues" evidence="3">
    <location>
        <begin position="396"/>
        <end position="405"/>
    </location>
</feature>
<evidence type="ECO:0000256" key="2">
    <source>
        <dbReference type="SAM" id="Coils"/>
    </source>
</evidence>
<evidence type="ECO:0000313" key="4">
    <source>
        <dbReference type="EMBL" id="KAB1635170.1"/>
    </source>
</evidence>
<evidence type="ECO:0000313" key="5">
    <source>
        <dbReference type="Proteomes" id="UP000468668"/>
    </source>
</evidence>
<feature type="coiled-coil region" evidence="2">
    <location>
        <begin position="243"/>
        <end position="309"/>
    </location>
</feature>
<proteinExistence type="inferred from homology"/>
<keyword evidence="5" id="KW-1185">Reference proteome</keyword>
<dbReference type="EMBL" id="WAJR01000048">
    <property type="protein sequence ID" value="KAB1635170.1"/>
    <property type="molecule type" value="Genomic_DNA"/>
</dbReference>
<reference evidence="4 5" key="1">
    <citation type="submission" date="2019-09" db="EMBL/GenBank/DDBJ databases">
        <title>Whole genome shotgun sequencing (WGS) of Ellagibacter isourolithinifaciens DSM 104140(T) and Adlercreutzia muris DSM 29508(T).</title>
        <authorList>
            <person name="Stoll D.A."/>
            <person name="Danylec N."/>
            <person name="Huch M."/>
        </authorList>
    </citation>
    <scope>NUCLEOTIDE SEQUENCE [LARGE SCALE GENOMIC DNA]</scope>
    <source>
        <strain evidence="4 5">DSM 104140</strain>
    </source>
</reference>
<dbReference type="GO" id="GO:0003677">
    <property type="term" value="F:DNA binding"/>
    <property type="evidence" value="ECO:0007669"/>
    <property type="project" value="InterPro"/>
</dbReference>
<comment type="caution">
    <text evidence="4">The sequence shown here is derived from an EMBL/GenBank/DDBJ whole genome shotgun (WGS) entry which is preliminary data.</text>
</comment>
<accession>A0A6N6NLG3</accession>
<dbReference type="GO" id="GO:0006310">
    <property type="term" value="P:DNA recombination"/>
    <property type="evidence" value="ECO:0007669"/>
    <property type="project" value="InterPro"/>
</dbReference>
<gene>
    <name evidence="4" type="ORF">F8C90_10545</name>
</gene>
<dbReference type="OrthoDB" id="5240863at2"/>
<dbReference type="InterPro" id="IPR001668">
    <property type="entry name" value="Mob_Pre"/>
</dbReference>
<dbReference type="CDD" id="cd17242">
    <property type="entry name" value="MobM_relaxase"/>
    <property type="match status" value="1"/>
</dbReference>
<protein>
    <recommendedName>
        <fullName evidence="6">Recombinase</fullName>
    </recommendedName>
</protein>
<sequence>MNASSTVTGGLRVAHIAKYKASAVGKLCAHYNRWQGIDNPNVSRENIDKSRTHLNYTLGVYEKDGKRFIGKVRGSASWATVKGRIDAVNARAKAEGKRATRKDAVVMADMVVTLPPNVPPEDAYKFFWNSYQYIADRVGRGNLMGGYVHMDETTPHMHVPFTPILDGRFNYKKMCDRKFYQTFHKGLGDRLEQKMGYRPEVELSEETRAQRVYTSRTKDIDKVRGAVDRAIVEPAQQEADRIVAAAREEAAALLNDAEARKAELVTEIADKEGDLAELDSQLEDVKLDIEDEQDRLECLRQRADGVARDVAELRPIAAEVRGWEAAGKAERGAILDNIVVKCDGLASRIRAGVAGMRIKVEELRSRISRPLEYLMRREQPRQQSFNDVLRDAQRAADAWNRDHAAPQRTYRGRAR</sequence>
<evidence type="ECO:0000256" key="3">
    <source>
        <dbReference type="SAM" id="MobiDB-lite"/>
    </source>
</evidence>
<evidence type="ECO:0000256" key="1">
    <source>
        <dbReference type="ARBA" id="ARBA00010657"/>
    </source>
</evidence>
<name>A0A6N6NLG3_9ACTN</name>